<evidence type="ECO:0000256" key="1">
    <source>
        <dbReference type="ARBA" id="ARBA00010199"/>
    </source>
</evidence>
<keyword evidence="2" id="KW-0472">Membrane</keyword>
<gene>
    <name evidence="3" type="ORF">Dsin_019634</name>
</gene>
<accession>A0AAE0E305</accession>
<proteinExistence type="inferred from homology"/>
<feature type="transmembrane region" description="Helical" evidence="2">
    <location>
        <begin position="106"/>
        <end position="123"/>
    </location>
</feature>
<evidence type="ECO:0000256" key="2">
    <source>
        <dbReference type="SAM" id="Phobius"/>
    </source>
</evidence>
<dbReference type="InterPro" id="IPR002528">
    <property type="entry name" value="MATE_fam"/>
</dbReference>
<name>A0AAE0E305_9ROSI</name>
<dbReference type="EMBL" id="JANJYJ010000006">
    <property type="protein sequence ID" value="KAK3205588.1"/>
    <property type="molecule type" value="Genomic_DNA"/>
</dbReference>
<organism evidence="3 4">
    <name type="scientific">Dipteronia sinensis</name>
    <dbReference type="NCBI Taxonomy" id="43782"/>
    <lineage>
        <taxon>Eukaryota</taxon>
        <taxon>Viridiplantae</taxon>
        <taxon>Streptophyta</taxon>
        <taxon>Embryophyta</taxon>
        <taxon>Tracheophyta</taxon>
        <taxon>Spermatophyta</taxon>
        <taxon>Magnoliopsida</taxon>
        <taxon>eudicotyledons</taxon>
        <taxon>Gunneridae</taxon>
        <taxon>Pentapetalae</taxon>
        <taxon>rosids</taxon>
        <taxon>malvids</taxon>
        <taxon>Sapindales</taxon>
        <taxon>Sapindaceae</taxon>
        <taxon>Hippocastanoideae</taxon>
        <taxon>Acereae</taxon>
        <taxon>Dipteronia</taxon>
    </lineage>
</organism>
<protein>
    <submittedName>
        <fullName evidence="3">Uncharacterized protein</fullName>
    </submittedName>
</protein>
<dbReference type="AlphaFoldDB" id="A0AAE0E305"/>
<sequence length="124" mass="13681">LENFYYMILIIVAGYMYNTEVVVDALSIWISTLSLANHMIISLYRVRVPNELGAGNASGAKFATIVSVIHSLLIGLLFWSIIIAIPEKLAIMFTSSDAVITMVDELAVLLAFTIFLNCIQLVLL</sequence>
<feature type="non-terminal residue" evidence="3">
    <location>
        <position position="1"/>
    </location>
</feature>
<dbReference type="PANTHER" id="PTHR11206">
    <property type="entry name" value="MULTIDRUG RESISTANCE PROTEIN"/>
    <property type="match status" value="1"/>
</dbReference>
<dbReference type="Proteomes" id="UP001281410">
    <property type="component" value="Unassembled WGS sequence"/>
</dbReference>
<keyword evidence="2" id="KW-1133">Transmembrane helix</keyword>
<dbReference type="Pfam" id="PF01554">
    <property type="entry name" value="MatE"/>
    <property type="match status" value="1"/>
</dbReference>
<feature type="transmembrane region" description="Helical" evidence="2">
    <location>
        <begin position="65"/>
        <end position="86"/>
    </location>
</feature>
<dbReference type="GO" id="GO:0016020">
    <property type="term" value="C:membrane"/>
    <property type="evidence" value="ECO:0007669"/>
    <property type="project" value="InterPro"/>
</dbReference>
<dbReference type="GO" id="GO:0042910">
    <property type="term" value="F:xenobiotic transmembrane transporter activity"/>
    <property type="evidence" value="ECO:0007669"/>
    <property type="project" value="InterPro"/>
</dbReference>
<evidence type="ECO:0000313" key="3">
    <source>
        <dbReference type="EMBL" id="KAK3205588.1"/>
    </source>
</evidence>
<feature type="non-terminal residue" evidence="3">
    <location>
        <position position="124"/>
    </location>
</feature>
<reference evidence="3" key="1">
    <citation type="journal article" date="2023" name="Plant J.">
        <title>Genome sequences and population genomics provide insights into the demographic history, inbreeding, and mutation load of two 'living fossil' tree species of Dipteronia.</title>
        <authorList>
            <person name="Feng Y."/>
            <person name="Comes H.P."/>
            <person name="Chen J."/>
            <person name="Zhu S."/>
            <person name="Lu R."/>
            <person name="Zhang X."/>
            <person name="Li P."/>
            <person name="Qiu J."/>
            <person name="Olsen K.M."/>
            <person name="Qiu Y."/>
        </authorList>
    </citation>
    <scope>NUCLEOTIDE SEQUENCE</scope>
    <source>
        <strain evidence="3">NBL</strain>
    </source>
</reference>
<dbReference type="GO" id="GO:0015297">
    <property type="term" value="F:antiporter activity"/>
    <property type="evidence" value="ECO:0007669"/>
    <property type="project" value="InterPro"/>
</dbReference>
<evidence type="ECO:0000313" key="4">
    <source>
        <dbReference type="Proteomes" id="UP001281410"/>
    </source>
</evidence>
<comment type="similarity">
    <text evidence="1">Belongs to the multi antimicrobial extrusion (MATE) (TC 2.A.66.1) family.</text>
</comment>
<feature type="transmembrane region" description="Helical" evidence="2">
    <location>
        <begin position="26"/>
        <end position="44"/>
    </location>
</feature>
<keyword evidence="4" id="KW-1185">Reference proteome</keyword>
<keyword evidence="2" id="KW-0812">Transmembrane</keyword>
<comment type="caution">
    <text evidence="3">The sequence shown here is derived from an EMBL/GenBank/DDBJ whole genome shotgun (WGS) entry which is preliminary data.</text>
</comment>